<dbReference type="AlphaFoldDB" id="A0A917BVG4"/>
<protein>
    <submittedName>
        <fullName evidence="1">Acetoacetate decarboxylase</fullName>
    </submittedName>
</protein>
<name>A0A917BVG4_9ACTN</name>
<organism evidence="1 2">
    <name type="scientific">Marmoricola endophyticus</name>
    <dbReference type="NCBI Taxonomy" id="2040280"/>
    <lineage>
        <taxon>Bacteria</taxon>
        <taxon>Bacillati</taxon>
        <taxon>Actinomycetota</taxon>
        <taxon>Actinomycetes</taxon>
        <taxon>Propionibacteriales</taxon>
        <taxon>Nocardioidaceae</taxon>
        <taxon>Marmoricola</taxon>
    </lineage>
</organism>
<dbReference type="SUPFAM" id="SSF160104">
    <property type="entry name" value="Acetoacetate decarboxylase-like"/>
    <property type="match status" value="1"/>
</dbReference>
<proteinExistence type="predicted"/>
<dbReference type="Pfam" id="PF06314">
    <property type="entry name" value="ADC"/>
    <property type="match status" value="1"/>
</dbReference>
<evidence type="ECO:0000313" key="1">
    <source>
        <dbReference type="EMBL" id="GGF56067.1"/>
    </source>
</evidence>
<comment type="caution">
    <text evidence="1">The sequence shown here is derived from an EMBL/GenBank/DDBJ whole genome shotgun (WGS) entry which is preliminary data.</text>
</comment>
<dbReference type="InterPro" id="IPR023375">
    <property type="entry name" value="ADC_dom_sf"/>
</dbReference>
<dbReference type="Gene3D" id="2.40.400.10">
    <property type="entry name" value="Acetoacetate decarboxylase-like"/>
    <property type="match status" value="1"/>
</dbReference>
<dbReference type="RefSeq" id="WP_188780721.1">
    <property type="nucleotide sequence ID" value="NZ_BMKQ01000001.1"/>
</dbReference>
<dbReference type="Proteomes" id="UP000649179">
    <property type="component" value="Unassembled WGS sequence"/>
</dbReference>
<keyword evidence="2" id="KW-1185">Reference proteome</keyword>
<sequence>MSGYPPEPWHLTGRCVVGVWLLPSGVAPVPDAPGARVVRVLGRTVVAAAFFSYAEPSPLTYEEVMATVLVRRGPRPRVSITHIWVDSPASRDGGRALWAIPKELARFETGPGSWTAPGIGAVRMRPRRLPLVVPLAFRLLQGRAGAAVETRVGGRVRPALGRARWSVDADGPLGFLAGRRPVLTFSAVPFRLVFGRRR</sequence>
<gene>
    <name evidence="1" type="ORF">GCM10011519_32510</name>
</gene>
<dbReference type="InterPro" id="IPR010451">
    <property type="entry name" value="Acetoacetate_decarboxylase"/>
</dbReference>
<accession>A0A917BVG4</accession>
<dbReference type="GO" id="GO:0016829">
    <property type="term" value="F:lyase activity"/>
    <property type="evidence" value="ECO:0007669"/>
    <property type="project" value="InterPro"/>
</dbReference>
<reference evidence="1" key="2">
    <citation type="submission" date="2020-09" db="EMBL/GenBank/DDBJ databases">
        <authorList>
            <person name="Sun Q."/>
            <person name="Zhou Y."/>
        </authorList>
    </citation>
    <scope>NUCLEOTIDE SEQUENCE</scope>
    <source>
        <strain evidence="1">CGMCC 1.16067</strain>
    </source>
</reference>
<reference evidence="1" key="1">
    <citation type="journal article" date="2014" name="Int. J. Syst. Evol. Microbiol.">
        <title>Complete genome sequence of Corynebacterium casei LMG S-19264T (=DSM 44701T), isolated from a smear-ripened cheese.</title>
        <authorList>
            <consortium name="US DOE Joint Genome Institute (JGI-PGF)"/>
            <person name="Walter F."/>
            <person name="Albersmeier A."/>
            <person name="Kalinowski J."/>
            <person name="Ruckert C."/>
        </authorList>
    </citation>
    <scope>NUCLEOTIDE SEQUENCE</scope>
    <source>
        <strain evidence="1">CGMCC 1.16067</strain>
    </source>
</reference>
<dbReference type="EMBL" id="BMKQ01000001">
    <property type="protein sequence ID" value="GGF56067.1"/>
    <property type="molecule type" value="Genomic_DNA"/>
</dbReference>
<evidence type="ECO:0000313" key="2">
    <source>
        <dbReference type="Proteomes" id="UP000649179"/>
    </source>
</evidence>